<reference evidence="1 2" key="1">
    <citation type="submission" date="2019-07" db="EMBL/GenBank/DDBJ databases">
        <title>Qingshengfaniella alkalisoli gen. nov., sp. nov., isolated from saline soil.</title>
        <authorList>
            <person name="Xu L."/>
            <person name="Huang X.-X."/>
            <person name="Sun J.-Q."/>
        </authorList>
    </citation>
    <scope>NUCLEOTIDE SEQUENCE [LARGE SCALE GENOMIC DNA]</scope>
    <source>
        <strain evidence="1 2">DSM 27279</strain>
    </source>
</reference>
<dbReference type="SUPFAM" id="SSF103025">
    <property type="entry name" value="Folate-binding domain"/>
    <property type="match status" value="1"/>
</dbReference>
<dbReference type="PANTHER" id="PTHR22602:SF0">
    <property type="entry name" value="TRANSFERASE CAF17, MITOCHONDRIAL-RELATED"/>
    <property type="match status" value="1"/>
</dbReference>
<dbReference type="GO" id="GO:0016226">
    <property type="term" value="P:iron-sulfur cluster assembly"/>
    <property type="evidence" value="ECO:0007669"/>
    <property type="project" value="TreeGrafter"/>
</dbReference>
<dbReference type="PANTHER" id="PTHR22602">
    <property type="entry name" value="TRANSFERASE CAF17, MITOCHONDRIAL-RELATED"/>
    <property type="match status" value="1"/>
</dbReference>
<dbReference type="NCBIfam" id="TIGR03317">
    <property type="entry name" value="ygfZ_signature"/>
    <property type="match status" value="1"/>
</dbReference>
<dbReference type="RefSeq" id="WP_143946751.1">
    <property type="nucleotide sequence ID" value="NZ_BAABMB010000004.1"/>
</dbReference>
<dbReference type="Proteomes" id="UP000318405">
    <property type="component" value="Unassembled WGS sequence"/>
</dbReference>
<comment type="caution">
    <text evidence="1">The sequence shown here is derived from an EMBL/GenBank/DDBJ whole genome shotgun (WGS) entry which is preliminary data.</text>
</comment>
<gene>
    <name evidence="1" type="ORF">FOZ76_03490</name>
</gene>
<organism evidence="1 2">
    <name type="scientific">Verticiella sediminum</name>
    <dbReference type="NCBI Taxonomy" id="1247510"/>
    <lineage>
        <taxon>Bacteria</taxon>
        <taxon>Pseudomonadati</taxon>
        <taxon>Pseudomonadota</taxon>
        <taxon>Betaproteobacteria</taxon>
        <taxon>Burkholderiales</taxon>
        <taxon>Alcaligenaceae</taxon>
        <taxon>Verticiella</taxon>
    </lineage>
</organism>
<protein>
    <submittedName>
        <fullName evidence="1">Folate-binding protein YgfZ</fullName>
    </submittedName>
</protein>
<dbReference type="Gene3D" id="2.40.30.160">
    <property type="match status" value="1"/>
</dbReference>
<dbReference type="AlphaFoldDB" id="A0A556AY64"/>
<dbReference type="InterPro" id="IPR045179">
    <property type="entry name" value="YgfZ/GcvT"/>
</dbReference>
<keyword evidence="2" id="KW-1185">Reference proteome</keyword>
<name>A0A556AY64_9BURK</name>
<accession>A0A556AY64</accession>
<evidence type="ECO:0000313" key="1">
    <source>
        <dbReference type="EMBL" id="TSH97869.1"/>
    </source>
</evidence>
<dbReference type="PIRSF" id="PIRSF006487">
    <property type="entry name" value="GcvT"/>
    <property type="match status" value="1"/>
</dbReference>
<sequence length="308" mass="32197">MPEPTTPTSLLIAPLPQLAVLRFDGADATDFLQGQLTQDLKTLAPNEARLAAYCTAKGRMLATLVIWRVHGAEPATYEALVSADLADALAKRLRMFVLRAKVGITRSPRAVAGAWRLAEAPGLPAAWQVADDADGVTWIGAPAAPQAAARGWRIGAADAPAVGEAAADAWLAQQIEAGLPWVDTAVQELLTPQMANLDLIGGVSFTKGCYPGQEVVARAHYRGKQKRRALLGRAAPDAGAAPAQDVYDARQPGGEPIGRVINAAATAQATVLLFEAPFEAAQTAQLRLGTPDGPAIALEPLPYALDPA</sequence>
<proteinExistence type="predicted"/>
<dbReference type="Gene3D" id="3.30.70.1400">
    <property type="entry name" value="Aminomethyltransferase beta-barrel domains"/>
    <property type="match status" value="1"/>
</dbReference>
<dbReference type="EMBL" id="VLTJ01000007">
    <property type="protein sequence ID" value="TSH97869.1"/>
    <property type="molecule type" value="Genomic_DNA"/>
</dbReference>
<evidence type="ECO:0000313" key="2">
    <source>
        <dbReference type="Proteomes" id="UP000318405"/>
    </source>
</evidence>
<dbReference type="OrthoDB" id="9796287at2"/>
<dbReference type="InterPro" id="IPR017703">
    <property type="entry name" value="YgfZ/GCV_T_CS"/>
</dbReference>